<name>Q2NDF4_ERYLH</name>
<dbReference type="KEGG" id="eli:ELI_00975"/>
<dbReference type="OrthoDB" id="9803968at2"/>
<evidence type="ECO:0000259" key="1">
    <source>
        <dbReference type="Pfam" id="PF00501"/>
    </source>
</evidence>
<dbReference type="Pfam" id="PF13193">
    <property type="entry name" value="AMP-binding_C"/>
    <property type="match status" value="1"/>
</dbReference>
<dbReference type="InterPro" id="IPR000873">
    <property type="entry name" value="AMP-dep_synth/lig_dom"/>
</dbReference>
<dbReference type="RefSeq" id="WP_011413163.1">
    <property type="nucleotide sequence ID" value="NC_007722.1"/>
</dbReference>
<dbReference type="InterPro" id="IPR042099">
    <property type="entry name" value="ANL_N_sf"/>
</dbReference>
<keyword evidence="4" id="KW-1185">Reference proteome</keyword>
<dbReference type="Proteomes" id="UP000008808">
    <property type="component" value="Chromosome"/>
</dbReference>
<dbReference type="GO" id="GO:0016877">
    <property type="term" value="F:ligase activity, forming carbon-sulfur bonds"/>
    <property type="evidence" value="ECO:0007669"/>
    <property type="project" value="UniProtKB-ARBA"/>
</dbReference>
<dbReference type="Pfam" id="PF00501">
    <property type="entry name" value="AMP-binding"/>
    <property type="match status" value="1"/>
</dbReference>
<dbReference type="InterPro" id="IPR020845">
    <property type="entry name" value="AMP-binding_CS"/>
</dbReference>
<dbReference type="InterPro" id="IPR050237">
    <property type="entry name" value="ATP-dep_AMP-bd_enzyme"/>
</dbReference>
<dbReference type="Gene3D" id="3.30.300.30">
    <property type="match status" value="1"/>
</dbReference>
<dbReference type="PANTHER" id="PTHR43767:SF7">
    <property type="entry name" value="MEDIUM_LONG-CHAIN-FATTY-ACID--COA LIGASE FADD8"/>
    <property type="match status" value="1"/>
</dbReference>
<organism evidence="3 4">
    <name type="scientific">Erythrobacter litoralis (strain HTCC2594)</name>
    <dbReference type="NCBI Taxonomy" id="314225"/>
    <lineage>
        <taxon>Bacteria</taxon>
        <taxon>Pseudomonadati</taxon>
        <taxon>Pseudomonadota</taxon>
        <taxon>Alphaproteobacteria</taxon>
        <taxon>Sphingomonadales</taxon>
        <taxon>Erythrobacteraceae</taxon>
        <taxon>Erythrobacter/Porphyrobacter group</taxon>
        <taxon>Erythrobacter</taxon>
    </lineage>
</organism>
<protein>
    <submittedName>
        <fullName evidence="3">AMP-dependent synthetase and ligase</fullName>
    </submittedName>
</protein>
<keyword evidence="3" id="KW-0436">Ligase</keyword>
<evidence type="ECO:0000259" key="2">
    <source>
        <dbReference type="Pfam" id="PF13193"/>
    </source>
</evidence>
<feature type="domain" description="AMP-binding enzyme C-terminal" evidence="2">
    <location>
        <begin position="417"/>
        <end position="493"/>
    </location>
</feature>
<feature type="domain" description="AMP-dependent synthetase/ligase" evidence="1">
    <location>
        <begin position="11"/>
        <end position="367"/>
    </location>
</feature>
<dbReference type="AlphaFoldDB" id="Q2NDF4"/>
<dbReference type="PANTHER" id="PTHR43767">
    <property type="entry name" value="LONG-CHAIN-FATTY-ACID--COA LIGASE"/>
    <property type="match status" value="1"/>
</dbReference>
<evidence type="ECO:0000313" key="4">
    <source>
        <dbReference type="Proteomes" id="UP000008808"/>
    </source>
</evidence>
<gene>
    <name evidence="3" type="ordered locus">ELI_00975</name>
</gene>
<dbReference type="InterPro" id="IPR045851">
    <property type="entry name" value="AMP-bd_C_sf"/>
</dbReference>
<proteinExistence type="predicted"/>
<dbReference type="PROSITE" id="PS00455">
    <property type="entry name" value="AMP_BINDING"/>
    <property type="match status" value="1"/>
</dbReference>
<accession>Q2NDF4</accession>
<dbReference type="EMBL" id="CP000157">
    <property type="protein sequence ID" value="ABC62287.1"/>
    <property type="molecule type" value="Genomic_DNA"/>
</dbReference>
<dbReference type="InterPro" id="IPR025110">
    <property type="entry name" value="AMP-bd_C"/>
</dbReference>
<dbReference type="Gene3D" id="3.40.50.12780">
    <property type="entry name" value="N-terminal domain of ligase-like"/>
    <property type="match status" value="1"/>
</dbReference>
<dbReference type="STRING" id="314225.ELI_00975"/>
<dbReference type="SUPFAM" id="SSF56801">
    <property type="entry name" value="Acetyl-CoA synthetase-like"/>
    <property type="match status" value="1"/>
</dbReference>
<dbReference type="HOGENOM" id="CLU_000022_59_7_5"/>
<sequence length="514" mass="56231">MELRTQLRRAAGYFACNEALVHGERRFSFAEAWSRGVRLANALTNAGLRPGDKIATLEKNSIEAADIFLAAAIGNFVRVPLYARNRRESHAHMMRNTDCRLALVDNALLPEVAGLETELPDLKRLIVRDGTYEEWLARASDQDPDPTISPDDYCVIRHTGGTTGAPKGVAYTHRTWMTCCAGFLEVGPRPDPGATVLHVGPLSHASGFMFSPYWAVGSRNIMVEAFDPASFLEILEREEVGYAFVAPTMLNAVVHHGNPRGHVFPRLRCLLSASAPVSEATLRKARSIFGDDVLHTAYGQTEILPVTALGPKEWFGETEGSTPLQSVGRAMSFVDLEIRDADGRALGPDEPGEIVARFENGQMQGFWNDPEETALRLVDGWVKTGDIGRIDANGFLYLLDRANDLIVSGGYNIYPAEIENVIADHPQVIAAAVFGIPHEKWGETPLALVVVAPGTELPEQEIIDLVSERLGSFKKPGKVVFTTEPLPLSNVGKVLRSKLREPYWAGRASRVSGA</sequence>
<dbReference type="eggNOG" id="COG0318">
    <property type="taxonomic scope" value="Bacteria"/>
</dbReference>
<reference evidence="4" key="1">
    <citation type="journal article" date="2009" name="J. Bacteriol.">
        <title>Complete genome sequence of Erythrobacter litoralis HTCC2594.</title>
        <authorList>
            <person name="Oh H.M."/>
            <person name="Giovannoni S.J."/>
            <person name="Ferriera S."/>
            <person name="Johnson J."/>
            <person name="Cho J.C."/>
        </authorList>
    </citation>
    <scope>NUCLEOTIDE SEQUENCE [LARGE SCALE GENOMIC DNA]</scope>
    <source>
        <strain evidence="4">HTCC2594</strain>
    </source>
</reference>
<evidence type="ECO:0000313" key="3">
    <source>
        <dbReference type="EMBL" id="ABC62287.1"/>
    </source>
</evidence>